<feature type="domain" description="Orc1-like AAA ATPase" evidence="3">
    <location>
        <begin position="3"/>
        <end position="123"/>
    </location>
</feature>
<evidence type="ECO:0000256" key="2">
    <source>
        <dbReference type="ARBA" id="ARBA00022840"/>
    </source>
</evidence>
<reference evidence="4" key="1">
    <citation type="submission" date="2015-08" db="EMBL/GenBank/DDBJ databases">
        <authorList>
            <person name="Babu N.S."/>
            <person name="Beckwith C.J."/>
            <person name="Beseler K.G."/>
            <person name="Brison A."/>
            <person name="Carone J.V."/>
            <person name="Caskin T.P."/>
            <person name="Diamond M."/>
            <person name="Durham M.E."/>
            <person name="Foxe J.M."/>
            <person name="Go M."/>
            <person name="Henderson B.A."/>
            <person name="Jones I.B."/>
            <person name="McGettigan J.A."/>
            <person name="Micheletti S.J."/>
            <person name="Nasrallah M.E."/>
            <person name="Ortiz D."/>
            <person name="Piller C.R."/>
            <person name="Privatt S.R."/>
            <person name="Schneider S.L."/>
            <person name="Sharp S."/>
            <person name="Smith T.C."/>
            <person name="Stanton J.D."/>
            <person name="Ullery H.E."/>
            <person name="Wilson R.J."/>
            <person name="Serrano M.G."/>
            <person name="Buck G."/>
            <person name="Lee V."/>
            <person name="Wang Y."/>
            <person name="Carvalho R."/>
            <person name="Voegtly L."/>
            <person name="Shi R."/>
            <person name="Duckworth R."/>
            <person name="Johnson A."/>
            <person name="Loviza R."/>
            <person name="Walstead R."/>
            <person name="Shah Z."/>
            <person name="Kiflezghi M."/>
            <person name="Wade K."/>
            <person name="Ball S.L."/>
            <person name="Bradley K.W."/>
            <person name="Asai D.J."/>
            <person name="Bowman C.A."/>
            <person name="Russell D.A."/>
            <person name="Pope W.H."/>
            <person name="Jacobs-Sera D."/>
            <person name="Hendrix R.W."/>
            <person name="Hatfull G.F."/>
        </authorList>
    </citation>
    <scope>NUCLEOTIDE SEQUENCE</scope>
</reference>
<dbReference type="GO" id="GO:0005524">
    <property type="term" value="F:ATP binding"/>
    <property type="evidence" value="ECO:0007669"/>
    <property type="project" value="UniProtKB-KW"/>
</dbReference>
<dbReference type="Gene3D" id="1.25.40.10">
    <property type="entry name" value="Tetratricopeptide repeat domain"/>
    <property type="match status" value="1"/>
</dbReference>
<sequence length="831" mass="89015">MARGVCLPLSAQVPLLPVTDALRDLFETDGGQRFKEGLADCAPYVGTALRRLLPELDDLVPAPQPTDGEWWRQRLLSAVGAILSSLAATRPTAVWFEDLHWADATTLDLVEHLLSRPPAFPLVVTYRRGDPHTSVVTGDWVRRIQRLREVTTIELEPLTRDETADQVALLGVSMSPREVDRVHQRSAGLPLFVEQLARSADATTLPEPLADLLDRRLVGLSPDEWVIARTLGVADRPLTAAVLRRSTDLTPPALTAGLRALDGRHLTTSDGHDVRLGHPLLAEAVRRRLVAGEAIEEHRRLAIALATGQDPSSAEIAEHWHRADEPAQEIEWRIRAARDAGSRFAAAQEAEQWQRALALWPDKADVAGVPGLRKADAYVACLDALQHIDWPTAAAVADEALASLSDPRGAAAAAVYRRAGVIRGNLGDPAAGLPLVDQALDIFDAQRHPAERARALLDRAHLLAGLDRLDEATTACLQAGELVADRDPVTTRAALVGQAGHAADSGRFEDALELIRAAAGVDTAHADPGGDVYVALTHAHLLLTAGRSADEVVTAGLPGLDAAEAWGIDDSRTSVLRANLSEALRHAGRVQEAARLIDPVTEEPPTPHRWPTHSERGLLDLLRGRSDAATSRLDAVAELFVVDLANRALCAQDAPTADLWCGRPQRAYDRLTATLRDLGGAEDPGVDVAGLLVLAARAAADLAATPPAGERPRATLLRELDDLAARAAGDPFATPHLNANRPALRATWAAELGRLAGTPSLGLWAAAAAAWDGLVRPHDSAYCRWRGAEVALTTGQASAAVRLLRRAERDAREHLPLLDSIRTTNATHASA</sequence>
<evidence type="ECO:0000313" key="4">
    <source>
        <dbReference type="EMBL" id="CUR58502.1"/>
    </source>
</evidence>
<evidence type="ECO:0000259" key="3">
    <source>
        <dbReference type="Pfam" id="PF13191"/>
    </source>
</evidence>
<gene>
    <name evidence="4" type="ORF">NOCA2500001</name>
</gene>
<dbReference type="PANTHER" id="PTHR16305">
    <property type="entry name" value="TESTICULAR SOLUBLE ADENYLYL CYCLASE"/>
    <property type="match status" value="1"/>
</dbReference>
<dbReference type="SUPFAM" id="SSF48452">
    <property type="entry name" value="TPR-like"/>
    <property type="match status" value="1"/>
</dbReference>
<keyword evidence="1" id="KW-0547">Nucleotide-binding</keyword>
<dbReference type="InterPro" id="IPR041664">
    <property type="entry name" value="AAA_16"/>
</dbReference>
<keyword evidence="2" id="KW-0067">ATP-binding</keyword>
<organism evidence="4">
    <name type="scientific">metagenome</name>
    <dbReference type="NCBI Taxonomy" id="256318"/>
    <lineage>
        <taxon>unclassified sequences</taxon>
        <taxon>metagenomes</taxon>
    </lineage>
</organism>
<dbReference type="GO" id="GO:0005737">
    <property type="term" value="C:cytoplasm"/>
    <property type="evidence" value="ECO:0007669"/>
    <property type="project" value="TreeGrafter"/>
</dbReference>
<proteinExistence type="predicted"/>
<dbReference type="Pfam" id="PF13191">
    <property type="entry name" value="AAA_16"/>
    <property type="match status" value="1"/>
</dbReference>
<protein>
    <recommendedName>
        <fullName evidence="3">Orc1-like AAA ATPase domain-containing protein</fullName>
    </recommendedName>
</protein>
<dbReference type="AlphaFoldDB" id="A0A2P2CC50"/>
<dbReference type="InterPro" id="IPR011990">
    <property type="entry name" value="TPR-like_helical_dom_sf"/>
</dbReference>
<dbReference type="GO" id="GO:0004016">
    <property type="term" value="F:adenylate cyclase activity"/>
    <property type="evidence" value="ECO:0007669"/>
    <property type="project" value="TreeGrafter"/>
</dbReference>
<evidence type="ECO:0000256" key="1">
    <source>
        <dbReference type="ARBA" id="ARBA00022741"/>
    </source>
</evidence>
<name>A0A2P2CC50_9ZZZZ</name>
<dbReference type="EMBL" id="CZKA01000046">
    <property type="protein sequence ID" value="CUR58502.1"/>
    <property type="molecule type" value="Genomic_DNA"/>
</dbReference>
<dbReference type="PANTHER" id="PTHR16305:SF28">
    <property type="entry name" value="GUANYLATE CYCLASE DOMAIN-CONTAINING PROTEIN"/>
    <property type="match status" value="1"/>
</dbReference>
<accession>A0A2P2CC50</accession>